<protein>
    <submittedName>
        <fullName evidence="2">Uncharacterized protein</fullName>
    </submittedName>
</protein>
<sequence length="399" mass="45297">MMKKNAVSILSLTILAMGLSNTTWADGSPLEWKSDDGTASFKVGGVIRVQDRYESWAQSSNRGMGKLDFDVFRLDLKGTYENFYLNSSFLLQDQEFTSIEKAYVGYKFNANNSLEAGFVYKPFAIYPYPQNGWTYHLPFFLGYGNNIAPGLNWNYTDKDWDIKFGYYPRMLETNMRYSPESGTYDDLKNTFPNQSAYQNEKRNQLNARIVKKFNTTVGQQEIGLSGAVSQLHNKVTDDDGKYYALGIHANTNVNRWNVQGSVIHYQYDAKNPEGVSNDVTLMGTNGLTPSYFIASEGTVSSLNVAYTLPIKDMWKLKAIKFYNDFSYLDKERSDWSASQMNTTGMMFIASPFLVWADYTWGKNSNIIGGSTNSTGYTSATSLNSDKWLYRINLNFGFTF</sequence>
<dbReference type="SUPFAM" id="SSF56935">
    <property type="entry name" value="Porins"/>
    <property type="match status" value="1"/>
</dbReference>
<gene>
    <name evidence="2" type="ORF">QE380_001176</name>
</gene>
<feature type="signal peptide" evidence="1">
    <location>
        <begin position="1"/>
        <end position="25"/>
    </location>
</feature>
<evidence type="ECO:0000256" key="1">
    <source>
        <dbReference type="SAM" id="SignalP"/>
    </source>
</evidence>
<dbReference type="Proteomes" id="UP001233360">
    <property type="component" value="Unassembled WGS sequence"/>
</dbReference>
<organism evidence="2 3">
    <name type="scientific">Acinetobacter baylyi</name>
    <dbReference type="NCBI Taxonomy" id="202950"/>
    <lineage>
        <taxon>Bacteria</taxon>
        <taxon>Pseudomonadati</taxon>
        <taxon>Pseudomonadota</taxon>
        <taxon>Gammaproteobacteria</taxon>
        <taxon>Moraxellales</taxon>
        <taxon>Moraxellaceae</taxon>
        <taxon>Acinetobacter</taxon>
    </lineage>
</organism>
<accession>A0ABU0UVE1</accession>
<reference evidence="2 3" key="1">
    <citation type="submission" date="2023-07" db="EMBL/GenBank/DDBJ databases">
        <title>Functional and genomic diversity of the sorghum phyllosphere microbiome.</title>
        <authorList>
            <person name="Shade A."/>
        </authorList>
    </citation>
    <scope>NUCLEOTIDE SEQUENCE [LARGE SCALE GENOMIC DNA]</scope>
    <source>
        <strain evidence="2 3">SORGH_AS_0887</strain>
    </source>
</reference>
<keyword evidence="3" id="KW-1185">Reference proteome</keyword>
<evidence type="ECO:0000313" key="2">
    <source>
        <dbReference type="EMBL" id="MDQ1208253.1"/>
    </source>
</evidence>
<comment type="caution">
    <text evidence="2">The sequence shown here is derived from an EMBL/GenBank/DDBJ whole genome shotgun (WGS) entry which is preliminary data.</text>
</comment>
<feature type="chain" id="PRO_5046235064" evidence="1">
    <location>
        <begin position="26"/>
        <end position="399"/>
    </location>
</feature>
<proteinExistence type="predicted"/>
<evidence type="ECO:0000313" key="3">
    <source>
        <dbReference type="Proteomes" id="UP001233360"/>
    </source>
</evidence>
<dbReference type="EMBL" id="JAUTBK010000002">
    <property type="protein sequence ID" value="MDQ1208253.1"/>
    <property type="molecule type" value="Genomic_DNA"/>
</dbReference>
<keyword evidence="1" id="KW-0732">Signal</keyword>
<name>A0ABU0UVE1_ACIBI</name>